<dbReference type="NCBIfam" id="TIGR02433">
    <property type="entry name" value="lysidine_TilS_C"/>
    <property type="match status" value="1"/>
</dbReference>
<accession>A0A7C4PKT4</accession>
<keyword evidence="4" id="KW-0436">Ligase</keyword>
<dbReference type="Gene3D" id="1.20.59.20">
    <property type="match status" value="1"/>
</dbReference>
<evidence type="ECO:0000256" key="6">
    <source>
        <dbReference type="ARBA" id="ARBA00022741"/>
    </source>
</evidence>
<dbReference type="InterPro" id="IPR012795">
    <property type="entry name" value="tRNA_Ile_lys_synt_N"/>
</dbReference>
<dbReference type="PANTHER" id="PTHR43033:SF1">
    <property type="entry name" value="TRNA(ILE)-LYSIDINE SYNTHASE-RELATED"/>
    <property type="match status" value="1"/>
</dbReference>
<proteinExistence type="predicted"/>
<dbReference type="Pfam" id="PF11734">
    <property type="entry name" value="TilS_C"/>
    <property type="match status" value="1"/>
</dbReference>
<dbReference type="GO" id="GO:0032267">
    <property type="term" value="F:tRNA(Ile)-lysidine synthase activity"/>
    <property type="evidence" value="ECO:0007669"/>
    <property type="project" value="UniProtKB-EC"/>
</dbReference>
<dbReference type="GO" id="GO:0008033">
    <property type="term" value="P:tRNA processing"/>
    <property type="evidence" value="ECO:0007669"/>
    <property type="project" value="UniProtKB-KW"/>
</dbReference>
<organism evidence="10">
    <name type="scientific">Anaerolinea thermolimosa</name>
    <dbReference type="NCBI Taxonomy" id="229919"/>
    <lineage>
        <taxon>Bacteria</taxon>
        <taxon>Bacillati</taxon>
        <taxon>Chloroflexota</taxon>
        <taxon>Anaerolineae</taxon>
        <taxon>Anaerolineales</taxon>
        <taxon>Anaerolineaceae</taxon>
        <taxon>Anaerolinea</taxon>
    </lineage>
</organism>
<dbReference type="EMBL" id="DSYK01000663">
    <property type="protein sequence ID" value="HGS22843.1"/>
    <property type="molecule type" value="Genomic_DNA"/>
</dbReference>
<keyword evidence="5" id="KW-0819">tRNA processing</keyword>
<reference evidence="10" key="1">
    <citation type="journal article" date="2020" name="mSystems">
        <title>Genome- and Community-Level Interaction Insights into Carbon Utilization and Element Cycling Functions of Hydrothermarchaeota in Hydrothermal Sediment.</title>
        <authorList>
            <person name="Zhou Z."/>
            <person name="Liu Y."/>
            <person name="Xu W."/>
            <person name="Pan J."/>
            <person name="Luo Z.H."/>
            <person name="Li M."/>
        </authorList>
    </citation>
    <scope>NUCLEOTIDE SEQUENCE [LARGE SCALE GENOMIC DNA]</scope>
    <source>
        <strain evidence="10">SpSt-573</strain>
    </source>
</reference>
<dbReference type="PANTHER" id="PTHR43033">
    <property type="entry name" value="TRNA(ILE)-LYSIDINE SYNTHASE-RELATED"/>
    <property type="match status" value="1"/>
</dbReference>
<dbReference type="Gene3D" id="3.40.50.620">
    <property type="entry name" value="HUPs"/>
    <property type="match status" value="1"/>
</dbReference>
<dbReference type="GO" id="GO:0005524">
    <property type="term" value="F:ATP binding"/>
    <property type="evidence" value="ECO:0007669"/>
    <property type="project" value="UniProtKB-KW"/>
</dbReference>
<evidence type="ECO:0000256" key="2">
    <source>
        <dbReference type="ARBA" id="ARBA00013267"/>
    </source>
</evidence>
<keyword evidence="6" id="KW-0547">Nucleotide-binding</keyword>
<dbReference type="InterPro" id="IPR014729">
    <property type="entry name" value="Rossmann-like_a/b/a_fold"/>
</dbReference>
<dbReference type="SUPFAM" id="SSF82829">
    <property type="entry name" value="MesJ substrate recognition domain-like"/>
    <property type="match status" value="1"/>
</dbReference>
<dbReference type="InterPro" id="IPR011063">
    <property type="entry name" value="TilS/TtcA_N"/>
</dbReference>
<evidence type="ECO:0000256" key="8">
    <source>
        <dbReference type="ARBA" id="ARBA00048539"/>
    </source>
</evidence>
<gene>
    <name evidence="10" type="primary">tilS</name>
    <name evidence="10" type="ORF">ENT37_13390</name>
</gene>
<dbReference type="EC" id="6.3.4.19" evidence="2"/>
<evidence type="ECO:0000259" key="9">
    <source>
        <dbReference type="SMART" id="SM00977"/>
    </source>
</evidence>
<sequence>MLWRRYASRSCCSSYQGSHFDLFAFGHFSVRVHLELRDGTLEEARQQGAQAVAVAHHADDQVETVLMHLLRGSGLEGLTGMKGSRVQKVWDENIPLVRPLLGVWREEIEAYCREHGLEPVEDASNRDVTFFRNRLRHELIPWLQTYNPRIKETLWRSAQVLAGEAEVIEQAVETAWMQVACEVGAGRVALDREAFLALPIGLQRRLVRRAMALLRPGLRDTGFEVVERGVRFIAEPSRSGRLHLAQGLRLVTRGDRVLLLEGDTSPFSGAEWPQLNEADPLVLNVPGALELENGWRLQATWSEAGSEVYGSAGRWEAYRDADTLVLPLLVRRARAGVRFQPLGLGGRSQKLSDFWINVRLPREMRAAWPLVYSGEEIAWVPGYRLDHRFRVREGSRRLLHLKFTRLPA</sequence>
<dbReference type="InterPro" id="IPR012094">
    <property type="entry name" value="tRNA_Ile_lys_synt"/>
</dbReference>
<dbReference type="SUPFAM" id="SSF52402">
    <property type="entry name" value="Adenine nucleotide alpha hydrolases-like"/>
    <property type="match status" value="1"/>
</dbReference>
<evidence type="ECO:0000313" key="10">
    <source>
        <dbReference type="EMBL" id="HGS22843.1"/>
    </source>
</evidence>
<comment type="subcellular location">
    <subcellularLocation>
        <location evidence="1">Cytoplasm</location>
    </subcellularLocation>
</comment>
<dbReference type="Pfam" id="PF01171">
    <property type="entry name" value="ATP_bind_3"/>
    <property type="match status" value="1"/>
</dbReference>
<evidence type="ECO:0000256" key="4">
    <source>
        <dbReference type="ARBA" id="ARBA00022598"/>
    </source>
</evidence>
<comment type="catalytic activity">
    <reaction evidence="8">
        <text>cytidine(34) in tRNA(Ile2) + L-lysine + ATP = lysidine(34) in tRNA(Ile2) + AMP + diphosphate + H(+)</text>
        <dbReference type="Rhea" id="RHEA:43744"/>
        <dbReference type="Rhea" id="RHEA-COMP:10625"/>
        <dbReference type="Rhea" id="RHEA-COMP:10670"/>
        <dbReference type="ChEBI" id="CHEBI:15378"/>
        <dbReference type="ChEBI" id="CHEBI:30616"/>
        <dbReference type="ChEBI" id="CHEBI:32551"/>
        <dbReference type="ChEBI" id="CHEBI:33019"/>
        <dbReference type="ChEBI" id="CHEBI:82748"/>
        <dbReference type="ChEBI" id="CHEBI:83665"/>
        <dbReference type="ChEBI" id="CHEBI:456215"/>
        <dbReference type="EC" id="6.3.4.19"/>
    </reaction>
</comment>
<evidence type="ECO:0000256" key="3">
    <source>
        <dbReference type="ARBA" id="ARBA00022490"/>
    </source>
</evidence>
<dbReference type="AlphaFoldDB" id="A0A7C4PKT4"/>
<dbReference type="CDD" id="cd01992">
    <property type="entry name" value="TilS_N"/>
    <property type="match status" value="1"/>
</dbReference>
<evidence type="ECO:0000256" key="7">
    <source>
        <dbReference type="ARBA" id="ARBA00022840"/>
    </source>
</evidence>
<evidence type="ECO:0000256" key="5">
    <source>
        <dbReference type="ARBA" id="ARBA00022694"/>
    </source>
</evidence>
<evidence type="ECO:0000256" key="1">
    <source>
        <dbReference type="ARBA" id="ARBA00004496"/>
    </source>
</evidence>
<feature type="domain" description="Lysidine-tRNA(Ile) synthetase C-terminal" evidence="9">
    <location>
        <begin position="328"/>
        <end position="401"/>
    </location>
</feature>
<protein>
    <recommendedName>
        <fullName evidence="2">tRNA(Ile)-lysidine synthetase</fullName>
        <ecNumber evidence="2">6.3.4.19</ecNumber>
    </recommendedName>
</protein>
<keyword evidence="7" id="KW-0067">ATP-binding</keyword>
<dbReference type="SUPFAM" id="SSF56037">
    <property type="entry name" value="PheT/TilS domain"/>
    <property type="match status" value="1"/>
</dbReference>
<dbReference type="GO" id="GO:0005737">
    <property type="term" value="C:cytoplasm"/>
    <property type="evidence" value="ECO:0007669"/>
    <property type="project" value="UniProtKB-SubCell"/>
</dbReference>
<dbReference type="InterPro" id="IPR012796">
    <property type="entry name" value="Lysidine-tRNA-synth_C"/>
</dbReference>
<comment type="caution">
    <text evidence="10">The sequence shown here is derived from an EMBL/GenBank/DDBJ whole genome shotgun (WGS) entry which is preliminary data.</text>
</comment>
<keyword evidence="3" id="KW-0963">Cytoplasm</keyword>
<name>A0A7C4PKT4_9CHLR</name>
<dbReference type="SMART" id="SM00977">
    <property type="entry name" value="TilS_C"/>
    <property type="match status" value="1"/>
</dbReference>
<dbReference type="NCBIfam" id="TIGR02432">
    <property type="entry name" value="lysidine_TilS_N"/>
    <property type="match status" value="1"/>
</dbReference>